<feature type="compositionally biased region" description="Polar residues" evidence="2">
    <location>
        <begin position="284"/>
        <end position="298"/>
    </location>
</feature>
<feature type="compositionally biased region" description="Acidic residues" evidence="2">
    <location>
        <begin position="220"/>
        <end position="232"/>
    </location>
</feature>
<dbReference type="PANTHER" id="PTHR36058">
    <property type="entry name" value="NUCLEOPHOSMIN"/>
    <property type="match status" value="1"/>
</dbReference>
<name>U5D535_AMBTC</name>
<dbReference type="InterPro" id="IPR008139">
    <property type="entry name" value="SaposinB_dom"/>
</dbReference>
<evidence type="ECO:0000256" key="3">
    <source>
        <dbReference type="SAM" id="SignalP"/>
    </source>
</evidence>
<dbReference type="eggNOG" id="ENOG502QUBV">
    <property type="taxonomic scope" value="Eukaryota"/>
</dbReference>
<dbReference type="OMA" id="IMKSMEG"/>
<feature type="domain" description="Saposin B-type" evidence="4">
    <location>
        <begin position="37"/>
        <end position="165"/>
    </location>
</feature>
<gene>
    <name evidence="5" type="ORF">AMTR_s00036p00239170</name>
</gene>
<feature type="signal peptide" evidence="3">
    <location>
        <begin position="1"/>
        <end position="23"/>
    </location>
</feature>
<keyword evidence="1" id="KW-1015">Disulfide bond</keyword>
<evidence type="ECO:0000256" key="2">
    <source>
        <dbReference type="SAM" id="MobiDB-lite"/>
    </source>
</evidence>
<feature type="chain" id="PRO_5004658933" description="Saposin B-type domain-containing protein" evidence="3">
    <location>
        <begin position="24"/>
        <end position="298"/>
    </location>
</feature>
<dbReference type="HOGENOM" id="CLU_080030_0_0_1"/>
<proteinExistence type="predicted"/>
<dbReference type="Proteomes" id="UP000017836">
    <property type="component" value="Unassembled WGS sequence"/>
</dbReference>
<evidence type="ECO:0000313" key="6">
    <source>
        <dbReference type="Proteomes" id="UP000017836"/>
    </source>
</evidence>
<accession>U5D535</accession>
<evidence type="ECO:0000313" key="5">
    <source>
        <dbReference type="EMBL" id="ERN15473.1"/>
    </source>
</evidence>
<dbReference type="KEGG" id="atr:18443762"/>
<keyword evidence="3" id="KW-0732">Signal</keyword>
<protein>
    <recommendedName>
        <fullName evidence="4">Saposin B-type domain-containing protein</fullName>
    </recommendedName>
</protein>
<organism evidence="5 6">
    <name type="scientific">Amborella trichopoda</name>
    <dbReference type="NCBI Taxonomy" id="13333"/>
    <lineage>
        <taxon>Eukaryota</taxon>
        <taxon>Viridiplantae</taxon>
        <taxon>Streptophyta</taxon>
        <taxon>Embryophyta</taxon>
        <taxon>Tracheophyta</taxon>
        <taxon>Spermatophyta</taxon>
        <taxon>Magnoliopsida</taxon>
        <taxon>Amborellales</taxon>
        <taxon>Amborellaceae</taxon>
        <taxon>Amborella</taxon>
    </lineage>
</organism>
<dbReference type="Gramene" id="ERN15473">
    <property type="protein sequence ID" value="ERN15473"/>
    <property type="gene ID" value="AMTR_s00036p00239170"/>
</dbReference>
<evidence type="ECO:0000256" key="1">
    <source>
        <dbReference type="ARBA" id="ARBA00023157"/>
    </source>
</evidence>
<reference evidence="6" key="1">
    <citation type="journal article" date="2013" name="Science">
        <title>The Amborella genome and the evolution of flowering plants.</title>
        <authorList>
            <consortium name="Amborella Genome Project"/>
        </authorList>
    </citation>
    <scope>NUCLEOTIDE SEQUENCE [LARGE SCALE GENOMIC DNA]</scope>
</reference>
<sequence>MAKVEVICLLYFLLLSTIPVSLCKRGTQAVARREDIPFIKCQVCQTIAQQIHSLVSKKGAQISPKQVSEYQIIEIAENICNLKKEEADWILRFDIVEQGDELKLVDQETEGQCNSKCKTIERTCQEIMGYTDTDVAEFLFKTKPQIDTLTNFLCKDLSKACSAKPPPVPKDRVPGEPFFPKSSKDAEMERLLRSMEGMPGAPNMQMYSKDDLLNMKNFGDDEGDEDEDEENEFPSKLGKVLRDKESKKGDWKERIVNKIKGTAAAIKKHINKAAHHVKKWWRTKSGQKPSKPTKNAEL</sequence>
<evidence type="ECO:0000259" key="4">
    <source>
        <dbReference type="PROSITE" id="PS50015"/>
    </source>
</evidence>
<dbReference type="PROSITE" id="PS50015">
    <property type="entry name" value="SAP_B"/>
    <property type="match status" value="1"/>
</dbReference>
<dbReference type="EMBL" id="KI392503">
    <property type="protein sequence ID" value="ERN15473.1"/>
    <property type="molecule type" value="Genomic_DNA"/>
</dbReference>
<feature type="region of interest" description="Disordered" evidence="2">
    <location>
        <begin position="215"/>
        <end position="250"/>
    </location>
</feature>
<dbReference type="PANTHER" id="PTHR36058:SF1">
    <property type="entry name" value="NUCLEOPHOSMIN"/>
    <property type="match status" value="1"/>
</dbReference>
<keyword evidence="6" id="KW-1185">Reference proteome</keyword>
<dbReference type="AlphaFoldDB" id="U5D535"/>
<dbReference type="OrthoDB" id="202851at2759"/>
<feature type="compositionally biased region" description="Basic and acidic residues" evidence="2">
    <location>
        <begin position="240"/>
        <end position="250"/>
    </location>
</feature>
<feature type="region of interest" description="Disordered" evidence="2">
    <location>
        <begin position="275"/>
        <end position="298"/>
    </location>
</feature>